<dbReference type="InterPro" id="IPR002734">
    <property type="entry name" value="RibDG_C"/>
</dbReference>
<dbReference type="EMBL" id="SOAY01000011">
    <property type="protein sequence ID" value="TDT45284.1"/>
    <property type="molecule type" value="Genomic_DNA"/>
</dbReference>
<sequence length="183" mass="20441">MIINKIIYYVAISIDGFICGLNDDISGFVGEGSGVTKYLSDLKEFETTIMGKDTYEFGYAYGLKPGQPAYAHMQHYIFSKSLQFDTISDQVHIIADYSLGKIRELKLNSTTDIYLCGGGIFAGWLFDNQLIDIIKVKINPLVLGEGVRLFGESKQGHQLELNLTEAYDGGLVFNTYSVNYNMK</sequence>
<dbReference type="RefSeq" id="WP_243835397.1">
    <property type="nucleotide sequence ID" value="NZ_SOAY01000011.1"/>
</dbReference>
<evidence type="ECO:0000259" key="1">
    <source>
        <dbReference type="Pfam" id="PF01872"/>
    </source>
</evidence>
<dbReference type="GO" id="GO:0008703">
    <property type="term" value="F:5-amino-6-(5-phosphoribosylamino)uracil reductase activity"/>
    <property type="evidence" value="ECO:0007669"/>
    <property type="project" value="InterPro"/>
</dbReference>
<dbReference type="AlphaFoldDB" id="A0A4R7K489"/>
<dbReference type="Pfam" id="PF01872">
    <property type="entry name" value="RibD_C"/>
    <property type="match status" value="1"/>
</dbReference>
<protein>
    <submittedName>
        <fullName evidence="2">Dihydrofolate reductase</fullName>
    </submittedName>
</protein>
<dbReference type="Proteomes" id="UP000294749">
    <property type="component" value="Unassembled WGS sequence"/>
</dbReference>
<reference evidence="2 3" key="1">
    <citation type="submission" date="2019-03" db="EMBL/GenBank/DDBJ databases">
        <title>Genomic Encyclopedia of Archaeal and Bacterial Type Strains, Phase II (KMG-II): from individual species to whole genera.</title>
        <authorList>
            <person name="Goeker M."/>
        </authorList>
    </citation>
    <scope>NUCLEOTIDE SEQUENCE [LARGE SCALE GENOMIC DNA]</scope>
    <source>
        <strain evidence="2 3">DSM 25233</strain>
    </source>
</reference>
<proteinExistence type="predicted"/>
<gene>
    <name evidence="2" type="ORF">CLV90_2369</name>
</gene>
<keyword evidence="3" id="KW-1185">Reference proteome</keyword>
<feature type="domain" description="Bacterial bifunctional deaminase-reductase C-terminal" evidence="1">
    <location>
        <begin position="5"/>
        <end position="172"/>
    </location>
</feature>
<dbReference type="Gene3D" id="3.40.430.10">
    <property type="entry name" value="Dihydrofolate Reductase, subunit A"/>
    <property type="match status" value="1"/>
</dbReference>
<dbReference type="InterPro" id="IPR024072">
    <property type="entry name" value="DHFR-like_dom_sf"/>
</dbReference>
<evidence type="ECO:0000313" key="2">
    <source>
        <dbReference type="EMBL" id="TDT45284.1"/>
    </source>
</evidence>
<comment type="caution">
    <text evidence="2">The sequence shown here is derived from an EMBL/GenBank/DDBJ whole genome shotgun (WGS) entry which is preliminary data.</text>
</comment>
<accession>A0A4R7K489</accession>
<dbReference type="SUPFAM" id="SSF53597">
    <property type="entry name" value="Dihydrofolate reductase-like"/>
    <property type="match status" value="1"/>
</dbReference>
<name>A0A4R7K489_9FLAO</name>
<dbReference type="GO" id="GO:0009231">
    <property type="term" value="P:riboflavin biosynthetic process"/>
    <property type="evidence" value="ECO:0007669"/>
    <property type="project" value="InterPro"/>
</dbReference>
<organism evidence="2 3">
    <name type="scientific">Maribacter spongiicola</name>
    <dbReference type="NCBI Taxonomy" id="1206753"/>
    <lineage>
        <taxon>Bacteria</taxon>
        <taxon>Pseudomonadati</taxon>
        <taxon>Bacteroidota</taxon>
        <taxon>Flavobacteriia</taxon>
        <taxon>Flavobacteriales</taxon>
        <taxon>Flavobacteriaceae</taxon>
        <taxon>Maribacter</taxon>
    </lineage>
</organism>
<evidence type="ECO:0000313" key="3">
    <source>
        <dbReference type="Proteomes" id="UP000294749"/>
    </source>
</evidence>